<organism evidence="1 2">
    <name type="scientific">Rhizorhabdus histidinilytica</name>
    <dbReference type="NCBI Taxonomy" id="439228"/>
    <lineage>
        <taxon>Bacteria</taxon>
        <taxon>Pseudomonadati</taxon>
        <taxon>Pseudomonadota</taxon>
        <taxon>Alphaproteobacteria</taxon>
        <taxon>Sphingomonadales</taxon>
        <taxon>Sphingomonadaceae</taxon>
        <taxon>Rhizorhabdus</taxon>
    </lineage>
</organism>
<accession>A0A1T5BJ74</accession>
<name>A0A1T5BJ74_9SPHN</name>
<dbReference type="EMBL" id="FUYM01000003">
    <property type="protein sequence ID" value="SKB47298.1"/>
    <property type="molecule type" value="Genomic_DNA"/>
</dbReference>
<sequence>MAEMLPPGFEDLLPFIDWAKPTELERNDKRWSASLEESQAFYDRMIERGPAALEYLAPFELSAIGGADRRLLDMCLALAECSATIEMYGDPRPKYVFPIARFVPTHDAWPLAGMGGRA</sequence>
<evidence type="ECO:0000313" key="1">
    <source>
        <dbReference type="EMBL" id="SKB47298.1"/>
    </source>
</evidence>
<evidence type="ECO:0000313" key="2">
    <source>
        <dbReference type="Proteomes" id="UP000189818"/>
    </source>
</evidence>
<protein>
    <submittedName>
        <fullName evidence="1">Uncharacterized protein</fullName>
    </submittedName>
</protein>
<dbReference type="RefSeq" id="WP_079647401.1">
    <property type="nucleotide sequence ID" value="NZ_FUYM01000003.1"/>
</dbReference>
<dbReference type="AlphaFoldDB" id="A0A1T5BJ74"/>
<dbReference type="STRING" id="439228.SAMN06295920_10356"/>
<dbReference type="OrthoDB" id="7477117at2"/>
<proteinExistence type="predicted"/>
<dbReference type="Proteomes" id="UP000189818">
    <property type="component" value="Unassembled WGS sequence"/>
</dbReference>
<keyword evidence="2" id="KW-1185">Reference proteome</keyword>
<gene>
    <name evidence="1" type="ORF">SAMN06295920_10356</name>
</gene>
<reference evidence="2" key="1">
    <citation type="submission" date="2017-02" db="EMBL/GenBank/DDBJ databases">
        <authorList>
            <person name="Varghese N."/>
            <person name="Submissions S."/>
        </authorList>
    </citation>
    <scope>NUCLEOTIDE SEQUENCE [LARGE SCALE GENOMIC DNA]</scope>
    <source>
        <strain evidence="2">UM2</strain>
    </source>
</reference>